<dbReference type="STRING" id="1612202.SAMN05421734_103139"/>
<keyword evidence="2" id="KW-0178">Competence</keyword>
<dbReference type="AlphaFoldDB" id="A0A1G6HNR6"/>
<keyword evidence="5" id="KW-1185">Reference proteome</keyword>
<comment type="subcellular location">
    <subcellularLocation>
        <location evidence="1">Cell surface</location>
    </subcellularLocation>
</comment>
<keyword evidence="3" id="KW-0472">Membrane</keyword>
<dbReference type="Proteomes" id="UP000242949">
    <property type="component" value="Unassembled WGS sequence"/>
</dbReference>
<reference evidence="5" key="1">
    <citation type="submission" date="2016-09" db="EMBL/GenBank/DDBJ databases">
        <authorList>
            <person name="Varghese N."/>
            <person name="Submissions S."/>
        </authorList>
    </citation>
    <scope>NUCLEOTIDE SEQUENCE [LARGE SCALE GENOMIC DNA]</scope>
    <source>
        <strain evidence="5">S5</strain>
    </source>
</reference>
<dbReference type="GO" id="GO:0009986">
    <property type="term" value="C:cell surface"/>
    <property type="evidence" value="ECO:0007669"/>
    <property type="project" value="UniProtKB-SubCell"/>
</dbReference>
<protein>
    <submittedName>
        <fullName evidence="4">Prepilin-type N-terminal cleavage/methylation domain-containing protein</fullName>
    </submittedName>
</protein>
<sequence>MENQKGFTLVEVIISLAILSIVIIGFTSAFSHGYTLIGEGRNLTEETFIHQEEMEKRIVDTKNQFVEGDIESSDVEITAFQGSNYEAEVPVISLNENIRGNRSFQTFVSNVDFGKPDPPNVDLDVGIYSNSDRTKEVFPWIDDSIHLRADYHIFTNPPVFSNTSKWYQSNEDNPNPYFSSGFQIIDEITTEEPSGLYEHSLKSDDLNENYFYQFQTEAYTLAGRLGQFTHDDRIPILRRAGSEYWQDFIEDIYFDNVKIFRNGVYQDILLHADHPTLNVDWEDNVDPQGALIGIPIPDDYQNNSFKVSVDFSLDESALENDLEQHGIGISISDDNNSGLMLTMDVSNNTLRLDNTSNGNYAETVSEVNMLSDSRFSDFVDSEPNQEQIDWESITGATIIFSDQDVTININGERTDGTTLVSDSYEVDHNSISDPQYVGFKSYSSEDYLPDFSSEIVGKYDRNFSSSLFNATFEEVVPDLPDDWIDGGDNGFYAGNSSNITGSSRPLLDIEMNRSNSSLNGNRETIRANSFLFSPNMNLLTLGNNHYLNIEINDLVIFDIPIEFNDNAEGIDINGINDNSYPVYIVFRENGRDNLSSYSILGDYDVIKVDSMDVLRVNSGNILIVD</sequence>
<evidence type="ECO:0000256" key="3">
    <source>
        <dbReference type="SAM" id="Phobius"/>
    </source>
</evidence>
<dbReference type="PROSITE" id="PS00409">
    <property type="entry name" value="PROKAR_NTER_METHYL"/>
    <property type="match status" value="1"/>
</dbReference>
<feature type="transmembrane region" description="Helical" evidence="3">
    <location>
        <begin position="12"/>
        <end position="34"/>
    </location>
</feature>
<dbReference type="EMBL" id="FMYI01000003">
    <property type="protein sequence ID" value="SDB95768.1"/>
    <property type="molecule type" value="Genomic_DNA"/>
</dbReference>
<dbReference type="Pfam" id="PF07963">
    <property type="entry name" value="N_methyl"/>
    <property type="match status" value="1"/>
</dbReference>
<dbReference type="InterPro" id="IPR012902">
    <property type="entry name" value="N_methyl_site"/>
</dbReference>
<evidence type="ECO:0000256" key="2">
    <source>
        <dbReference type="ARBA" id="ARBA00023287"/>
    </source>
</evidence>
<evidence type="ECO:0000313" key="4">
    <source>
        <dbReference type="EMBL" id="SDB95768.1"/>
    </source>
</evidence>
<gene>
    <name evidence="4" type="ORF">SAMN05421734_103139</name>
</gene>
<proteinExistence type="predicted"/>
<organism evidence="4 5">
    <name type="scientific">Pelagirhabdus alkalitolerans</name>
    <dbReference type="NCBI Taxonomy" id="1612202"/>
    <lineage>
        <taxon>Bacteria</taxon>
        <taxon>Bacillati</taxon>
        <taxon>Bacillota</taxon>
        <taxon>Bacilli</taxon>
        <taxon>Bacillales</taxon>
        <taxon>Bacillaceae</taxon>
        <taxon>Pelagirhabdus</taxon>
    </lineage>
</organism>
<name>A0A1G6HNR6_9BACI</name>
<keyword evidence="3" id="KW-0812">Transmembrane</keyword>
<dbReference type="NCBIfam" id="TIGR02532">
    <property type="entry name" value="IV_pilin_GFxxxE"/>
    <property type="match status" value="1"/>
</dbReference>
<evidence type="ECO:0000256" key="1">
    <source>
        <dbReference type="ARBA" id="ARBA00004241"/>
    </source>
</evidence>
<evidence type="ECO:0000313" key="5">
    <source>
        <dbReference type="Proteomes" id="UP000242949"/>
    </source>
</evidence>
<dbReference type="RefSeq" id="WP_176759218.1">
    <property type="nucleotide sequence ID" value="NZ_FMYI01000003.1"/>
</dbReference>
<dbReference type="GO" id="GO:0030420">
    <property type="term" value="P:establishment of competence for transformation"/>
    <property type="evidence" value="ECO:0007669"/>
    <property type="project" value="UniProtKB-KW"/>
</dbReference>
<accession>A0A1G6HNR6</accession>
<keyword evidence="3" id="KW-1133">Transmembrane helix</keyword>